<feature type="transmembrane region" description="Helical" evidence="2">
    <location>
        <begin position="592"/>
        <end position="615"/>
    </location>
</feature>
<dbReference type="AlphaFoldDB" id="A0A6J1TBS0"/>
<dbReference type="Pfam" id="PF01757">
    <property type="entry name" value="Acyl_transf_3"/>
    <property type="match status" value="1"/>
</dbReference>
<feature type="transmembrane region" description="Helical" evidence="2">
    <location>
        <begin position="627"/>
        <end position="647"/>
    </location>
</feature>
<dbReference type="PANTHER" id="PTHR11161">
    <property type="entry name" value="O-ACYLTRANSFERASE"/>
    <property type="match status" value="1"/>
</dbReference>
<feature type="transmembrane region" description="Helical" evidence="2">
    <location>
        <begin position="529"/>
        <end position="545"/>
    </location>
</feature>
<keyword evidence="2" id="KW-0472">Membrane</keyword>
<organism evidence="5 6">
    <name type="scientific">Frankliniella occidentalis</name>
    <name type="common">Western flower thrips</name>
    <name type="synonym">Euthrips occidentalis</name>
    <dbReference type="NCBI Taxonomy" id="133901"/>
    <lineage>
        <taxon>Eukaryota</taxon>
        <taxon>Metazoa</taxon>
        <taxon>Ecdysozoa</taxon>
        <taxon>Arthropoda</taxon>
        <taxon>Hexapoda</taxon>
        <taxon>Insecta</taxon>
        <taxon>Pterygota</taxon>
        <taxon>Neoptera</taxon>
        <taxon>Paraneoptera</taxon>
        <taxon>Thysanoptera</taxon>
        <taxon>Terebrantia</taxon>
        <taxon>Thripoidea</taxon>
        <taxon>Thripidae</taxon>
        <taxon>Frankliniella</taxon>
    </lineage>
</organism>
<feature type="transmembrane region" description="Helical" evidence="2">
    <location>
        <begin position="388"/>
        <end position="408"/>
    </location>
</feature>
<evidence type="ECO:0000259" key="4">
    <source>
        <dbReference type="SMART" id="SM00703"/>
    </source>
</evidence>
<feature type="transmembrane region" description="Helical" evidence="2">
    <location>
        <begin position="554"/>
        <end position="572"/>
    </location>
</feature>
<protein>
    <submittedName>
        <fullName evidence="6 7">Nose resistant to fluoxetine protein 6-like isoform X2</fullName>
    </submittedName>
    <submittedName>
        <fullName evidence="8">Nose resistant to fluoxetine protein 6-like isoform X5</fullName>
    </submittedName>
</protein>
<keyword evidence="2" id="KW-0812">Transmembrane</keyword>
<keyword evidence="3" id="KW-0732">Signal</keyword>
<dbReference type="Pfam" id="PF20146">
    <property type="entry name" value="NRF"/>
    <property type="match status" value="1"/>
</dbReference>
<feature type="chain" id="PRO_5044639531" evidence="3">
    <location>
        <begin position="22"/>
        <end position="730"/>
    </location>
</feature>
<evidence type="ECO:0000256" key="1">
    <source>
        <dbReference type="SAM" id="MobiDB-lite"/>
    </source>
</evidence>
<dbReference type="PANTHER" id="PTHR11161:SF4">
    <property type="entry name" value="DROP DEAD"/>
    <property type="match status" value="1"/>
</dbReference>
<feature type="signal peptide" evidence="3">
    <location>
        <begin position="1"/>
        <end position="21"/>
    </location>
</feature>
<dbReference type="InterPro" id="IPR006621">
    <property type="entry name" value="Nose-resist-to-fluoxetine_N"/>
</dbReference>
<dbReference type="RefSeq" id="XP_052131109.1">
    <property type="nucleotide sequence ID" value="XM_052275149.1"/>
</dbReference>
<feature type="region of interest" description="Disordered" evidence="1">
    <location>
        <begin position="701"/>
        <end position="730"/>
    </location>
</feature>
<keyword evidence="5" id="KW-1185">Reference proteome</keyword>
<evidence type="ECO:0000313" key="8">
    <source>
        <dbReference type="RefSeq" id="XP_052131126.1"/>
    </source>
</evidence>
<dbReference type="KEGG" id="foc:113214928"/>
<dbReference type="RefSeq" id="XP_026290232.2">
    <property type="nucleotide sequence ID" value="XM_026434447.2"/>
</dbReference>
<evidence type="ECO:0000256" key="2">
    <source>
        <dbReference type="SAM" id="Phobius"/>
    </source>
</evidence>
<evidence type="ECO:0000313" key="6">
    <source>
        <dbReference type="RefSeq" id="XP_026290232.2"/>
    </source>
</evidence>
<feature type="transmembrane region" description="Helical" evidence="2">
    <location>
        <begin position="659"/>
        <end position="684"/>
    </location>
</feature>
<evidence type="ECO:0000313" key="7">
    <source>
        <dbReference type="RefSeq" id="XP_052131109.1"/>
    </source>
</evidence>
<dbReference type="GeneID" id="113214928"/>
<evidence type="ECO:0000256" key="3">
    <source>
        <dbReference type="SAM" id="SignalP"/>
    </source>
</evidence>
<reference evidence="6 7" key="1">
    <citation type="submission" date="2025-04" db="UniProtKB">
        <authorList>
            <consortium name="RefSeq"/>
        </authorList>
    </citation>
    <scope>IDENTIFICATION</scope>
    <source>
        <tissue evidence="6 7">Whole organism</tissue>
    </source>
</reference>
<keyword evidence="2" id="KW-1133">Transmembrane helix</keyword>
<feature type="transmembrane region" description="Helical" evidence="2">
    <location>
        <begin position="348"/>
        <end position="368"/>
    </location>
</feature>
<dbReference type="OrthoDB" id="4794873at2759"/>
<sequence>MAPWRAGQLLLLALAVWSVGAVAPPSSSPQLQRLVHPAVQGSLFYQLSAALPAVNASCQCSRQASNIVRAALLGHVWALKWVDANARVPAGLLSGNVNQLGDFDECLTLHAESTQDGDEDANCPPVPTKASYCLAAVALDLGEEAHPAARQISALLHSFTPFNSNFSDPGHRVPRFSAAYLGVCAPSSCTAGELQAALESLLNEQAGASDGLGGASFRASVSSEMCRSQDHQEPPDGTGARIARLALWWTVAAVLFATFLDIVCLDGEGPPSLLQLVRCLSARQNWRRLIDTRQEEGAVAVLHGVRGINALGLLVAHKSVALLYQPYVNRTAAVAVLGQPWSIIGRVAILYTDCFILLSGVLAARALLRRLDRTKAVPIVRRLVDRYVRLTPLLLALVALCTLVLPGLGRGPMWGLVVEPHAALCRQHWWRNVLYIHNYYGFEDMCLTHTHQLGIDMQLFAVAPLLVYPLWRWPRAGAAMLALLAAWSTALRHRVVLDNKLATIVYFGMPVSQMFKTASMSYILPTHRLTVYIMGLGLGYALHRVPESYQFSRAWAAVGWLVAAPLGLLPVFGPWEAATPGYQYDAHEAAQYAAFAPILWGGFVCWGVLACARGAGGVLGEVLSWRGWVVFTRVAFALYLAQFPVFFYNVGSTRHAQYYTLGSLLNIAEFAFIIAVSVVLCLTFEMPFQELWKTYTETKTNAKERRPGTAQKFAARTNKSFPTASKRKSA</sequence>
<accession>A0A6J1TBS0</accession>
<feature type="domain" description="Nose resistant-to-fluoxetine protein N-terminal" evidence="4">
    <location>
        <begin position="57"/>
        <end position="224"/>
    </location>
</feature>
<dbReference type="Proteomes" id="UP000504606">
    <property type="component" value="Unplaced"/>
</dbReference>
<proteinExistence type="predicted"/>
<name>A0A6J1TBS0_FRAOC</name>
<gene>
    <name evidence="6 7 8" type="primary">LOC113214928</name>
</gene>
<dbReference type="InterPro" id="IPR052728">
    <property type="entry name" value="O2_lipid_transport_reg"/>
</dbReference>
<dbReference type="GO" id="GO:0016747">
    <property type="term" value="F:acyltransferase activity, transferring groups other than amino-acyl groups"/>
    <property type="evidence" value="ECO:0007669"/>
    <property type="project" value="InterPro"/>
</dbReference>
<dbReference type="SMART" id="SM00703">
    <property type="entry name" value="NRF"/>
    <property type="match status" value="1"/>
</dbReference>
<evidence type="ECO:0000313" key="5">
    <source>
        <dbReference type="Proteomes" id="UP000504606"/>
    </source>
</evidence>
<dbReference type="RefSeq" id="XP_052131126.1">
    <property type="nucleotide sequence ID" value="XM_052275166.1"/>
</dbReference>
<dbReference type="InterPro" id="IPR002656">
    <property type="entry name" value="Acyl_transf_3_dom"/>
</dbReference>